<dbReference type="Pfam" id="PF04051">
    <property type="entry name" value="TRAPP"/>
    <property type="match status" value="1"/>
</dbReference>
<dbReference type="InterPro" id="IPR007194">
    <property type="entry name" value="TRAPP_component"/>
</dbReference>
<dbReference type="InterPro" id="IPR024096">
    <property type="entry name" value="NO_sig/Golgi_transp_ligand-bd"/>
</dbReference>
<evidence type="ECO:0000256" key="2">
    <source>
        <dbReference type="ARBA" id="ARBA00004240"/>
    </source>
</evidence>
<dbReference type="InterPro" id="IPR016721">
    <property type="entry name" value="Bet3"/>
</dbReference>
<keyword evidence="7 8" id="KW-0333">Golgi apparatus</keyword>
<dbReference type="GO" id="GO:0016236">
    <property type="term" value="P:macroautophagy"/>
    <property type="evidence" value="ECO:0007669"/>
    <property type="project" value="UniProtKB-ARBA"/>
</dbReference>
<comment type="subcellular location">
    <subcellularLocation>
        <location evidence="2">Endoplasmic reticulum</location>
    </subcellularLocation>
    <subcellularLocation>
        <location evidence="1 8">Golgi apparatus</location>
        <location evidence="1 8">cis-Golgi network</location>
    </subcellularLocation>
</comment>
<protein>
    <recommendedName>
        <fullName evidence="8">Trafficking protein particle complex subunit</fullName>
    </recommendedName>
</protein>
<evidence type="ECO:0000256" key="3">
    <source>
        <dbReference type="ARBA" id="ARBA00006218"/>
    </source>
</evidence>
<evidence type="ECO:0000256" key="1">
    <source>
        <dbReference type="ARBA" id="ARBA00004222"/>
    </source>
</evidence>
<keyword evidence="10" id="KW-1185">Reference proteome</keyword>
<dbReference type="EMBL" id="JANCYU010000041">
    <property type="protein sequence ID" value="KAK4526514.1"/>
    <property type="molecule type" value="Genomic_DNA"/>
</dbReference>
<comment type="similarity">
    <text evidence="3 8">Belongs to the TRAPP small subunits family. BET3 subfamily.</text>
</comment>
<evidence type="ECO:0000256" key="5">
    <source>
        <dbReference type="ARBA" id="ARBA00022824"/>
    </source>
</evidence>
<keyword evidence="5" id="KW-0256">Endoplasmic reticulum</keyword>
<dbReference type="GO" id="GO:0005794">
    <property type="term" value="C:Golgi apparatus"/>
    <property type="evidence" value="ECO:0007669"/>
    <property type="project" value="UniProtKB-SubCell"/>
</dbReference>
<evidence type="ECO:0000256" key="8">
    <source>
        <dbReference type="PIRNR" id="PIRNR018293"/>
    </source>
</evidence>
<dbReference type="GO" id="GO:0005783">
    <property type="term" value="C:endoplasmic reticulum"/>
    <property type="evidence" value="ECO:0007669"/>
    <property type="project" value="UniProtKB-SubCell"/>
</dbReference>
<dbReference type="FunFam" id="3.30.1380.20:FF:000001">
    <property type="entry name" value="Trafficking protein particle complex subunit BET3"/>
    <property type="match status" value="1"/>
</dbReference>
<sequence length="193" mass="21922">MSSSTSRSSTWNKLGDAAYAKSEKVSADLVALTYGSFVREIIKDYEEPDQVNKELEKLGYNIGIRLIEDFLAKSGVGNCSSFEESAEIISRVAFKMFLGIRATVSNWNNEYNSCSIIFEENPLAEYVELPPEYSNALLYSNMLCGVIRGALEMVQIIVECEFVKDQLRGDDTNEIRIRFKEILQEQVPWNDEE</sequence>
<dbReference type="AlphaFoldDB" id="A0AAV9IGT0"/>
<name>A0AAV9IGT0_9RHOD</name>
<evidence type="ECO:0000256" key="6">
    <source>
        <dbReference type="ARBA" id="ARBA00022892"/>
    </source>
</evidence>
<gene>
    <name evidence="9" type="ORF">GAYE_SCF25G4430</name>
</gene>
<evidence type="ECO:0000313" key="9">
    <source>
        <dbReference type="EMBL" id="KAK4526514.1"/>
    </source>
</evidence>
<comment type="subunit">
    <text evidence="8">Homodimer.</text>
</comment>
<dbReference type="PANTHER" id="PTHR13048">
    <property type="entry name" value="TRAFFICKING PROTEIN PARTICLE COMPLEX SUBUNIT 3"/>
    <property type="match status" value="1"/>
</dbReference>
<keyword evidence="4 8" id="KW-0813">Transport</keyword>
<dbReference type="GO" id="GO:0030008">
    <property type="term" value="C:TRAPP complex"/>
    <property type="evidence" value="ECO:0007669"/>
    <property type="project" value="InterPro"/>
</dbReference>
<keyword evidence="6 8" id="KW-0931">ER-Golgi transport</keyword>
<dbReference type="Gene3D" id="3.30.1380.20">
    <property type="entry name" value="Trafficking protein particle complex subunit 3"/>
    <property type="match status" value="1"/>
</dbReference>
<accession>A0AAV9IGT0</accession>
<evidence type="ECO:0000313" key="10">
    <source>
        <dbReference type="Proteomes" id="UP001300502"/>
    </source>
</evidence>
<comment type="caution">
    <text evidence="9">The sequence shown here is derived from an EMBL/GenBank/DDBJ whole genome shotgun (WGS) entry which is preliminary data.</text>
</comment>
<dbReference type="CDD" id="cd14942">
    <property type="entry name" value="TRAPPC3_bet3"/>
    <property type="match status" value="1"/>
</dbReference>
<dbReference type="SUPFAM" id="SSF111126">
    <property type="entry name" value="Ligand-binding domain in the NO signalling and Golgi transport"/>
    <property type="match status" value="1"/>
</dbReference>
<reference evidence="9 10" key="1">
    <citation type="submission" date="2022-07" db="EMBL/GenBank/DDBJ databases">
        <title>Genome-wide signatures of adaptation to extreme environments.</title>
        <authorList>
            <person name="Cho C.H."/>
            <person name="Yoon H.S."/>
        </authorList>
    </citation>
    <scope>NUCLEOTIDE SEQUENCE [LARGE SCALE GENOMIC DNA]</scope>
    <source>
        <strain evidence="9 10">108.79 E11</strain>
    </source>
</reference>
<evidence type="ECO:0000256" key="4">
    <source>
        <dbReference type="ARBA" id="ARBA00022448"/>
    </source>
</evidence>
<evidence type="ECO:0000256" key="7">
    <source>
        <dbReference type="ARBA" id="ARBA00023034"/>
    </source>
</evidence>
<dbReference type="Proteomes" id="UP001300502">
    <property type="component" value="Unassembled WGS sequence"/>
</dbReference>
<organism evidence="9 10">
    <name type="scientific">Galdieria yellowstonensis</name>
    <dbReference type="NCBI Taxonomy" id="3028027"/>
    <lineage>
        <taxon>Eukaryota</taxon>
        <taxon>Rhodophyta</taxon>
        <taxon>Bangiophyceae</taxon>
        <taxon>Galdieriales</taxon>
        <taxon>Galdieriaceae</taxon>
        <taxon>Galdieria</taxon>
    </lineage>
</organism>
<comment type="function">
    <text evidence="8">May play a role in vesicular transport from endoplasmic reticulum to Golgi.</text>
</comment>
<dbReference type="PIRSF" id="PIRSF018293">
    <property type="entry name" value="TRAPP_I_complex_Bet3"/>
    <property type="match status" value="1"/>
</dbReference>
<proteinExistence type="inferred from homology"/>
<dbReference type="GO" id="GO:0048193">
    <property type="term" value="P:Golgi vesicle transport"/>
    <property type="evidence" value="ECO:0007669"/>
    <property type="project" value="InterPro"/>
</dbReference>